<dbReference type="Proteomes" id="UP001165283">
    <property type="component" value="Unassembled WGS sequence"/>
</dbReference>
<feature type="transmembrane region" description="Helical" evidence="1">
    <location>
        <begin position="6"/>
        <end position="31"/>
    </location>
</feature>
<keyword evidence="1" id="KW-0472">Membrane</keyword>
<keyword evidence="1" id="KW-1133">Transmembrane helix</keyword>
<feature type="transmembrane region" description="Helical" evidence="1">
    <location>
        <begin position="77"/>
        <end position="96"/>
    </location>
</feature>
<protein>
    <submittedName>
        <fullName evidence="2">DUF1772 domain-containing protein</fullName>
    </submittedName>
</protein>
<comment type="caution">
    <text evidence="2">The sequence shown here is derived from an EMBL/GenBank/DDBJ whole genome shotgun (WGS) entry which is preliminary data.</text>
</comment>
<evidence type="ECO:0000256" key="1">
    <source>
        <dbReference type="SAM" id="Phobius"/>
    </source>
</evidence>
<name>A0ABT1AB85_9PSEU</name>
<dbReference type="Pfam" id="PF08592">
    <property type="entry name" value="Anthrone_oxy"/>
    <property type="match status" value="1"/>
</dbReference>
<keyword evidence="1" id="KW-0812">Transmembrane</keyword>
<dbReference type="RefSeq" id="WP_252445556.1">
    <property type="nucleotide sequence ID" value="NZ_JAGSOV010000078.1"/>
</dbReference>
<evidence type="ECO:0000313" key="3">
    <source>
        <dbReference type="Proteomes" id="UP001165283"/>
    </source>
</evidence>
<feature type="transmembrane region" description="Helical" evidence="1">
    <location>
        <begin position="52"/>
        <end position="71"/>
    </location>
</feature>
<evidence type="ECO:0000313" key="2">
    <source>
        <dbReference type="EMBL" id="MCO1660198.1"/>
    </source>
</evidence>
<sequence length="145" mass="14791">MDWVAGVAAVGSGLVGGVFFAFSVAVMPAFARLPARHGVAGMQTINTTIVRAPFLIVFVGTVLACVARVVLAPTDVLGVAGAALYVLGGFGVTMALNVPLNNRLAAVGTGDDDGFWSVYATRWTLWNHVRTVACTGAAALLTAAA</sequence>
<gene>
    <name evidence="2" type="ORF">KDL28_34575</name>
</gene>
<keyword evidence="3" id="KW-1185">Reference proteome</keyword>
<proteinExistence type="predicted"/>
<dbReference type="InterPro" id="IPR013901">
    <property type="entry name" value="Anthrone_oxy"/>
</dbReference>
<dbReference type="EMBL" id="JAGSOV010000078">
    <property type="protein sequence ID" value="MCO1660198.1"/>
    <property type="molecule type" value="Genomic_DNA"/>
</dbReference>
<accession>A0ABT1AB85</accession>
<reference evidence="2" key="1">
    <citation type="submission" date="2021-04" db="EMBL/GenBank/DDBJ databases">
        <title>Pseudonocardia sp. nov., isolated from sandy soil of mangrove forest.</title>
        <authorList>
            <person name="Zan Z."/>
            <person name="Huang R."/>
            <person name="Liu W."/>
        </authorList>
    </citation>
    <scope>NUCLEOTIDE SEQUENCE</scope>
    <source>
        <strain evidence="2">S2-4</strain>
    </source>
</reference>
<organism evidence="2 3">
    <name type="scientific">Pseudonocardia humida</name>
    <dbReference type="NCBI Taxonomy" id="2800819"/>
    <lineage>
        <taxon>Bacteria</taxon>
        <taxon>Bacillati</taxon>
        <taxon>Actinomycetota</taxon>
        <taxon>Actinomycetes</taxon>
        <taxon>Pseudonocardiales</taxon>
        <taxon>Pseudonocardiaceae</taxon>
        <taxon>Pseudonocardia</taxon>
    </lineage>
</organism>